<evidence type="ECO:0000313" key="1">
    <source>
        <dbReference type="EMBL" id="KAG5584567.1"/>
    </source>
</evidence>
<gene>
    <name evidence="1" type="ORF">H5410_045001</name>
</gene>
<protein>
    <submittedName>
        <fullName evidence="1">Uncharacterized protein</fullName>
    </submittedName>
</protein>
<accession>A0A9J5XA94</accession>
<name>A0A9J5XA94_SOLCO</name>
<proteinExistence type="predicted"/>
<dbReference type="Proteomes" id="UP000824120">
    <property type="component" value="Chromosome 9"/>
</dbReference>
<evidence type="ECO:0000313" key="2">
    <source>
        <dbReference type="Proteomes" id="UP000824120"/>
    </source>
</evidence>
<dbReference type="EMBL" id="JACXVP010000009">
    <property type="protein sequence ID" value="KAG5584567.1"/>
    <property type="molecule type" value="Genomic_DNA"/>
</dbReference>
<organism evidence="1 2">
    <name type="scientific">Solanum commersonii</name>
    <name type="common">Commerson's wild potato</name>
    <name type="synonym">Commerson's nightshade</name>
    <dbReference type="NCBI Taxonomy" id="4109"/>
    <lineage>
        <taxon>Eukaryota</taxon>
        <taxon>Viridiplantae</taxon>
        <taxon>Streptophyta</taxon>
        <taxon>Embryophyta</taxon>
        <taxon>Tracheophyta</taxon>
        <taxon>Spermatophyta</taxon>
        <taxon>Magnoliopsida</taxon>
        <taxon>eudicotyledons</taxon>
        <taxon>Gunneridae</taxon>
        <taxon>Pentapetalae</taxon>
        <taxon>asterids</taxon>
        <taxon>lamiids</taxon>
        <taxon>Solanales</taxon>
        <taxon>Solanaceae</taxon>
        <taxon>Solanoideae</taxon>
        <taxon>Solaneae</taxon>
        <taxon>Solanum</taxon>
    </lineage>
</organism>
<keyword evidence="2" id="KW-1185">Reference proteome</keyword>
<dbReference type="AlphaFoldDB" id="A0A9J5XA94"/>
<comment type="caution">
    <text evidence="1">The sequence shown here is derived from an EMBL/GenBank/DDBJ whole genome shotgun (WGS) entry which is preliminary data.</text>
</comment>
<sequence length="81" mass="9087">MKQGKSDSGSSLDHTSSLVLRRKCLVELEMKSRIGSQRSLEEDKDPVTTLPDLVSNNIGVEWQITTYFSIANITCRLLMQS</sequence>
<reference evidence="1 2" key="1">
    <citation type="submission" date="2020-09" db="EMBL/GenBank/DDBJ databases">
        <title>De no assembly of potato wild relative species, Solanum commersonii.</title>
        <authorList>
            <person name="Cho K."/>
        </authorList>
    </citation>
    <scope>NUCLEOTIDE SEQUENCE [LARGE SCALE GENOMIC DNA]</scope>
    <source>
        <strain evidence="1">LZ3.2</strain>
        <tissue evidence="1">Leaf</tissue>
    </source>
</reference>